<evidence type="ECO:0000313" key="4">
    <source>
        <dbReference type="Proteomes" id="UP000199341"/>
    </source>
</evidence>
<gene>
    <name evidence="3" type="ORF">SAMN05216259_101560</name>
</gene>
<feature type="compositionally biased region" description="Basic and acidic residues" evidence="1">
    <location>
        <begin position="1938"/>
        <end position="1954"/>
    </location>
</feature>
<feature type="compositionally biased region" description="Low complexity" evidence="1">
    <location>
        <begin position="1794"/>
        <end position="1813"/>
    </location>
</feature>
<protein>
    <recommendedName>
        <fullName evidence="2">Outer membrane channel protein CpnT-like N-terminal domain-containing protein</fullName>
    </recommendedName>
</protein>
<reference evidence="3 4" key="1">
    <citation type="submission" date="2016-10" db="EMBL/GenBank/DDBJ databases">
        <authorList>
            <person name="de Groot N.N."/>
        </authorList>
    </citation>
    <scope>NUCLEOTIDE SEQUENCE [LARGE SCALE GENOMIC DNA]</scope>
    <source>
        <strain evidence="3 4">CGMCC 4.2022</strain>
    </source>
</reference>
<feature type="region of interest" description="Disordered" evidence="1">
    <location>
        <begin position="3273"/>
        <end position="3304"/>
    </location>
</feature>
<feature type="compositionally biased region" description="Basic and acidic residues" evidence="1">
    <location>
        <begin position="2885"/>
        <end position="2895"/>
    </location>
</feature>
<feature type="region of interest" description="Disordered" evidence="1">
    <location>
        <begin position="2866"/>
        <end position="2904"/>
    </location>
</feature>
<feature type="compositionally biased region" description="Basic and acidic residues" evidence="1">
    <location>
        <begin position="3288"/>
        <end position="3304"/>
    </location>
</feature>
<feature type="compositionally biased region" description="Basic and acidic residues" evidence="1">
    <location>
        <begin position="874"/>
        <end position="900"/>
    </location>
</feature>
<feature type="compositionally biased region" description="Low complexity" evidence="1">
    <location>
        <begin position="2702"/>
        <end position="2718"/>
    </location>
</feature>
<feature type="region of interest" description="Disordered" evidence="1">
    <location>
        <begin position="1699"/>
        <end position="2035"/>
    </location>
</feature>
<evidence type="ECO:0000256" key="1">
    <source>
        <dbReference type="SAM" id="MobiDB-lite"/>
    </source>
</evidence>
<name>A0A1G9W9R2_9ACTN</name>
<feature type="compositionally biased region" description="Low complexity" evidence="1">
    <location>
        <begin position="856"/>
        <end position="872"/>
    </location>
</feature>
<feature type="compositionally biased region" description="Basic and acidic residues" evidence="1">
    <location>
        <begin position="845"/>
        <end position="855"/>
    </location>
</feature>
<feature type="compositionally biased region" description="Low complexity" evidence="1">
    <location>
        <begin position="2776"/>
        <end position="2791"/>
    </location>
</feature>
<feature type="region of interest" description="Disordered" evidence="1">
    <location>
        <begin position="2678"/>
        <end position="2804"/>
    </location>
</feature>
<feature type="compositionally biased region" description="Basic and acidic residues" evidence="1">
    <location>
        <begin position="1700"/>
        <end position="1711"/>
    </location>
</feature>
<feature type="compositionally biased region" description="Pro residues" evidence="1">
    <location>
        <begin position="2752"/>
        <end position="2775"/>
    </location>
</feature>
<dbReference type="InterPro" id="IPR057746">
    <property type="entry name" value="CpnT-like_N"/>
</dbReference>
<feature type="compositionally biased region" description="Low complexity" evidence="1">
    <location>
        <begin position="1899"/>
        <end position="1933"/>
    </location>
</feature>
<feature type="compositionally biased region" description="Low complexity" evidence="1">
    <location>
        <begin position="2726"/>
        <end position="2740"/>
    </location>
</feature>
<feature type="domain" description="Outer membrane channel protein CpnT-like N-terminal" evidence="2">
    <location>
        <begin position="9"/>
        <end position="125"/>
    </location>
</feature>
<feature type="region of interest" description="Disordered" evidence="1">
    <location>
        <begin position="845"/>
        <end position="912"/>
    </location>
</feature>
<feature type="compositionally biased region" description="Basic and acidic residues" evidence="1">
    <location>
        <begin position="1637"/>
        <end position="1653"/>
    </location>
</feature>
<feature type="compositionally biased region" description="Gly residues" evidence="1">
    <location>
        <begin position="2872"/>
        <end position="2884"/>
    </location>
</feature>
<dbReference type="EMBL" id="FNIE01000001">
    <property type="protein sequence ID" value="SDM81027.1"/>
    <property type="molecule type" value="Genomic_DNA"/>
</dbReference>
<feature type="region of interest" description="Disordered" evidence="1">
    <location>
        <begin position="1417"/>
        <end position="1483"/>
    </location>
</feature>
<feature type="region of interest" description="Disordered" evidence="1">
    <location>
        <begin position="1605"/>
        <end position="1677"/>
    </location>
</feature>
<feature type="compositionally biased region" description="Low complexity" evidence="1">
    <location>
        <begin position="954"/>
        <end position="964"/>
    </location>
</feature>
<accession>A0A1G9W9R2</accession>
<feature type="region of interest" description="Disordered" evidence="1">
    <location>
        <begin position="922"/>
        <end position="941"/>
    </location>
</feature>
<feature type="region of interest" description="Disordered" evidence="1">
    <location>
        <begin position="808"/>
        <end position="830"/>
    </location>
</feature>
<proteinExistence type="predicted"/>
<organism evidence="3 4">
    <name type="scientific">Actinacidiphila guanduensis</name>
    <dbReference type="NCBI Taxonomy" id="310781"/>
    <lineage>
        <taxon>Bacteria</taxon>
        <taxon>Bacillati</taxon>
        <taxon>Actinomycetota</taxon>
        <taxon>Actinomycetes</taxon>
        <taxon>Kitasatosporales</taxon>
        <taxon>Streptomycetaceae</taxon>
        <taxon>Actinacidiphila</taxon>
    </lineage>
</organism>
<feature type="compositionally biased region" description="Pro residues" evidence="1">
    <location>
        <begin position="2792"/>
        <end position="2801"/>
    </location>
</feature>
<feature type="compositionally biased region" description="Basic and acidic residues" evidence="1">
    <location>
        <begin position="1970"/>
        <end position="1991"/>
    </location>
</feature>
<feature type="compositionally biased region" description="Basic and acidic residues" evidence="1">
    <location>
        <begin position="929"/>
        <end position="941"/>
    </location>
</feature>
<feature type="region of interest" description="Disordered" evidence="1">
    <location>
        <begin position="2175"/>
        <end position="2196"/>
    </location>
</feature>
<dbReference type="Pfam" id="PF25547">
    <property type="entry name" value="WXG100_2"/>
    <property type="match status" value="1"/>
</dbReference>
<feature type="compositionally biased region" description="Low complexity" evidence="1">
    <location>
        <begin position="1437"/>
        <end position="1482"/>
    </location>
</feature>
<evidence type="ECO:0000259" key="2">
    <source>
        <dbReference type="Pfam" id="PF25547"/>
    </source>
</evidence>
<feature type="compositionally biased region" description="Basic and acidic residues" evidence="1">
    <location>
        <begin position="1605"/>
        <end position="1618"/>
    </location>
</feature>
<dbReference type="STRING" id="310781.SAMN05216259_101560"/>
<feature type="region of interest" description="Disordered" evidence="1">
    <location>
        <begin position="946"/>
        <end position="1048"/>
    </location>
</feature>
<keyword evidence="4" id="KW-1185">Reference proteome</keyword>
<dbReference type="RefSeq" id="WP_143031612.1">
    <property type="nucleotide sequence ID" value="NZ_FNIE01000001.1"/>
</dbReference>
<dbReference type="OrthoDB" id="1215854at2"/>
<evidence type="ECO:0000313" key="3">
    <source>
        <dbReference type="EMBL" id="SDM81027.1"/>
    </source>
</evidence>
<feature type="compositionally biased region" description="Low complexity" evidence="1">
    <location>
        <begin position="1728"/>
        <end position="1781"/>
    </location>
</feature>
<sequence length="3304" mass="351236">MSIDLPPELDWVAELAVGQSWPKGDEDRMQLLAQGWYQSAQHLVKLTDEIDPATTGVLGSLGGPVADQFADFTRQMRSVLPNVAESAQGVGDLSRNAAVQLEYTKYSLLIQFVFLAYVLWELASVGLPELDSLVIASVRAVCWRILQALARNVVMGTAFMVGTDVAVQAIQFLKGDRTSWSWGNTLQAAEGGAIGGAFAGIFTEAAKFVPPKFGNALGRQLAVGGATGIATTFTMDAINGDFGDALTNGLAATSGAIGGLYGGRKSGSPHNEPHLADTDFKLPDLPDFAVPDLGSLDSGGGVWAHEVPLDPGQVGNGAWVRRQWERQDPPPAYGERPEESPGAAVRRAWAQERSDLPVGVRASAIAAVAADGRVFGAGEEGRTVVDPVEVRRQLDRQAAVEQVVSRAGERFDAVYTAWADSFAGAGSSGDGRIEGGGGEKKVMTPEEGVAPRGHVLRVPGAAARVHEVAWRAVEREVRASVERLPASVLEGAPGRVAAVADRVFAQGELRVHALLDRAVADDVRRVAAVGAFDRVVPRGVRGGHVLGAEGVLSQAGVRQLRGEFLARVFADHREVFGDLTTNGRMPLESSGPVQVGQVGRDAGATADAVTDGDRTAVASEQVWQERVAARLDALSGRVEVQLAKEAAARNAVDAVREAAKGSWRQALPTLGNGFAEAFGLDRRGADSRTEQAAALALARDAHTRIDTWAAQLPTAQGLVREAAGPEGGAALPTARHVAEEATAPAAARHHTALAVARATALDDAAHEARTLARQQPGSTPETVERAVQEHTDRVGGLFDRLFPARELTPQADPHGADDGRAASPGKAPGTLDDAVAAWAAERPRLTARLDARPTKPDTAAATAGAPTAAGKASGDARVETAGDPAKERAEALRSMRREADAEAYPPGRSQTAVAAAGAHLGELPPHAATHPDRGLRADHGEQSPLGAARLSQRTATTGTAGPGTPRVPEPRAVQPELRVPQTPTHVREEAGSSDAPLSAAGQGSSFGLPAGPGPGRGPLTGRPSDSPAPVPHSEGITVSGSPSGLDLRPADVRRAAPLGNLDGWRLRVTRLPGAEGTATARSATERVPWWTANPLARPPYVVAVTAASTGFRVQSNDRRVVMRPHEVADFLAADPALGRLVRDVPIVLLADHGGSGGLELPRLVAARTGRPVWSFSGDLRPTTDSRTRRTVMETVLPGDRSRPAGRWILSRPDDLGATTPAERASVRPELGVVATFREGTHMDELFVSQTLTDSNHESLGRAFLNDRDLAMRERAFARLGTLTSYQQADVDEHGRLNPRAGTERPLPWIADAPGTRPYFLVAHGYQHYVELPRSRDRGQPSRVDARELGHLLNRRPSLRLRPPEAPIVLVSCRTGGEYRVPEWQMAQRLADTTGRTVYAPSNDVSIHLNIRTGPRGDEGTWLVFQPGGRGAAQSSHPADAGPAGRPQAPRRTAAATGSARRPLGDPASAALSAASAESDAGSMYVRRTRSVPVESTSLHGSVREAAAEVHAASGRTGGTVTAQLVYHPGVDPSFLSSGTERPEMSVPARAHALIKARVERGPGPRVDWREPRAMTAQELQEHSTWDPDMRLVIGYDVLNPYHVLDIRGDDPSGVREPVDDLDDADADAGTATGAEAAEDRPNILDGPRYHEPEDLLPQDPPAHDTYAPPVRNPRREGLNPERFRELLSASTENFAADLAAEPREGGARQPEDSGAGQAERPPVERPVEGGPVRTRPGVPQGSVGVRRGPVVPRRFGPRSAAARTATNSTAGTRSSAGSMGSVVSRFSEQDRQGTTDSATTVSSTLSSLSSADTEGSRKPSAAPEQRPEQVAPEQLPQERGAEAANEDGTKRGTGTVAATAAERRNGAVTEAGTERDAVAARQFAGPRPKPRTGRDRSDTSTGSGPGSLPGSRSGTGDRPIGPRDQAPRRQTAPRPRPVAKEPVVEPRTVERAPAKEPAVVERSASGAPVVRDELADREPVVEPRRVERPPAKEPAAVERSASGAPAVRAELPDADAPMTAEQAAARRADKAPDTPFARARADVARVMAERDVADPATREARTDEIARELAAHPAYSGPEEPWQSPYWRGESAVADGRLRQLPDEERAFLTLRAADVVADAVGADRPAPGTLPAAAHHPQAAVEAMVRLVADELHTHDEDTARTTADDLARYFRVPRRDEHTPRPGTDPVPPEGPHSTIVQAGGILQQHVHFPPVIGTARAAETARARQNAAHLAVARALHTEGPDAAHETAQAIAEETRPALEAGDNPAPVRTHQAYGGAVGVEAEDVRRVSFPEGHDQEVEAGATIMTAASRGLKMVLDTTTYTQGDRDGLYYGSVAEARRAGNPDPQQIRSWIVEIVTDPLRVLPDEQRGDPDDVFGAFHDIQWRLGQVRDAVPLRHLFPESDGFAFTELGRHAVLMPSLDPNRPINLHVHITVGVPVTGLRELLGWAHGSVWRVMAAQILGDGLDFGDETAARLFGREPRTAGTLQGRPDFESARGYLALLYTHVAARVLNHTVTDRALVKHLLAVASRTPLQAIRAELPRTVRNKLNDNHARIVSTVKAYFAHRYPDHRAQVAARYGMDPSEIDTLVDPDAQGNTSYDVLDAALLNDPPKQLDARSAGMKNDYPELDTDQGRLRVPLVLLELRAHGSRKASTEEMIQRFGDAAGVSRRLYEQAVAAKERGRPVSSAPMSGLPREEPRAAGPSRASRSSVPARPATPDFATPGRSSGSGSASGRRAAVPPQDRYVPTTAPLPVPPVQTQPPHTQPPYAPRPQPHVQQPFPYAPPVAAHPVPPPAPHTQPVPREVQAQADGVLRQYVRFPAVTGNDPAASAARAWQVQARYAVARALLTGGPQAAHATALDVAQRTTAPRGGGQSHGGYGGADHGDHTDRGEHAAPAPPPSALVRETVGFELERMRWDGGTVHDGLVRAVLESLGPQWRGRPDHAVGTEIAARIAAVGAPVARPHTGMPDRFAVRKAANEALNARGLPPIDDTEVRSVLIALPPDQWTRPAADLGRVVADHLADGVFDDTSDDASATSDDVSDVLADVVSVHMSDLPDDEVAPAPVPVHTRGTVDALEPPPVAGPSKPAQVPAETGAQAVMDAEQFAAEPEPASLAEWARSHALPTGWVRWAFSQASGLVGRALGHRPVIGHEPAEVAYRDALRRITAAVTTARSEPLAAGDKGKGRTFLKAPTPERDAQLVQRLGEVAAAFHELDRARIEAAVHPDALHTQWADETTVRVDEAESRARELMPDLDTADIRTLHDFQMEQHRRIGDYPPPPIPVGTRDRTLEQAEPRDQAGA</sequence>
<dbReference type="Proteomes" id="UP000199341">
    <property type="component" value="Unassembled WGS sequence"/>
</dbReference>